<evidence type="ECO:0000313" key="2">
    <source>
        <dbReference type="EMBL" id="MDQ0999096.1"/>
    </source>
</evidence>
<keyword evidence="3" id="KW-1185">Reference proteome</keyword>
<organism evidence="2 3">
    <name type="scientific">Phyllobacterium ifriqiyense</name>
    <dbReference type="NCBI Taxonomy" id="314238"/>
    <lineage>
        <taxon>Bacteria</taxon>
        <taxon>Pseudomonadati</taxon>
        <taxon>Pseudomonadota</taxon>
        <taxon>Alphaproteobacteria</taxon>
        <taxon>Hyphomicrobiales</taxon>
        <taxon>Phyllobacteriaceae</taxon>
        <taxon>Phyllobacterium</taxon>
    </lineage>
</organism>
<dbReference type="PROSITE" id="PS51257">
    <property type="entry name" value="PROKAR_LIPOPROTEIN"/>
    <property type="match status" value="1"/>
</dbReference>
<reference evidence="2 3" key="1">
    <citation type="submission" date="2023-07" db="EMBL/GenBank/DDBJ databases">
        <title>Comparative genomics of wheat-associated soil bacteria to identify genetic determinants of phenazine resistance.</title>
        <authorList>
            <person name="Mouncey N."/>
        </authorList>
    </citation>
    <scope>NUCLEOTIDE SEQUENCE [LARGE SCALE GENOMIC DNA]</scope>
    <source>
        <strain evidence="2 3">W4I11</strain>
    </source>
</reference>
<accession>A0ABU0SF40</accession>
<proteinExistence type="predicted"/>
<keyword evidence="1" id="KW-1133">Transmembrane helix</keyword>
<dbReference type="RefSeq" id="WP_115053095.1">
    <property type="nucleotide sequence ID" value="NZ_JAUSZT010000003.1"/>
</dbReference>
<sequence length="59" mass="6491">MKMVLRVVAALLIIAGCIWTLQGLSLIGGSFMVGQTRWLVIGLCTMIMGALLLIFLRRQ</sequence>
<feature type="transmembrane region" description="Helical" evidence="1">
    <location>
        <begin position="39"/>
        <end position="56"/>
    </location>
</feature>
<evidence type="ECO:0000256" key="1">
    <source>
        <dbReference type="SAM" id="Phobius"/>
    </source>
</evidence>
<keyword evidence="1" id="KW-0812">Transmembrane</keyword>
<keyword evidence="1" id="KW-0472">Membrane</keyword>
<gene>
    <name evidence="2" type="ORF">QFZ34_004278</name>
</gene>
<dbReference type="Proteomes" id="UP001237780">
    <property type="component" value="Unassembled WGS sequence"/>
</dbReference>
<evidence type="ECO:0000313" key="3">
    <source>
        <dbReference type="Proteomes" id="UP001237780"/>
    </source>
</evidence>
<protein>
    <submittedName>
        <fullName evidence="2">Uncharacterized protein</fullName>
    </submittedName>
</protein>
<comment type="caution">
    <text evidence="2">The sequence shown here is derived from an EMBL/GenBank/DDBJ whole genome shotgun (WGS) entry which is preliminary data.</text>
</comment>
<name>A0ABU0SF40_9HYPH</name>
<dbReference type="EMBL" id="JAUSZT010000003">
    <property type="protein sequence ID" value="MDQ0999096.1"/>
    <property type="molecule type" value="Genomic_DNA"/>
</dbReference>